<evidence type="ECO:0000313" key="3">
    <source>
        <dbReference type="EMBL" id="RHN43951.1"/>
    </source>
</evidence>
<keyword evidence="1" id="KW-1133">Transmembrane helix</keyword>
<organism evidence="3 4">
    <name type="scientific">Medicago truncatula</name>
    <name type="common">Barrel medic</name>
    <name type="synonym">Medicago tribuloides</name>
    <dbReference type="NCBI Taxonomy" id="3880"/>
    <lineage>
        <taxon>Eukaryota</taxon>
        <taxon>Viridiplantae</taxon>
        <taxon>Streptophyta</taxon>
        <taxon>Embryophyta</taxon>
        <taxon>Tracheophyta</taxon>
        <taxon>Spermatophyta</taxon>
        <taxon>Magnoliopsida</taxon>
        <taxon>eudicotyledons</taxon>
        <taxon>Gunneridae</taxon>
        <taxon>Pentapetalae</taxon>
        <taxon>rosids</taxon>
        <taxon>fabids</taxon>
        <taxon>Fabales</taxon>
        <taxon>Fabaceae</taxon>
        <taxon>Papilionoideae</taxon>
        <taxon>50 kb inversion clade</taxon>
        <taxon>NPAAA clade</taxon>
        <taxon>Hologalegina</taxon>
        <taxon>IRL clade</taxon>
        <taxon>Trifolieae</taxon>
        <taxon>Medicago</taxon>
    </lineage>
</organism>
<evidence type="ECO:0000259" key="2">
    <source>
        <dbReference type="Pfam" id="PF07127"/>
    </source>
</evidence>
<sequence length="65" mass="7373">MVGTLKFLRVLISFLTIFLMIIICAFYFIPDSGPCVTDKDCEQEIGYIVKCDTNTGFCVKILQRS</sequence>
<reference evidence="4" key="1">
    <citation type="journal article" date="2018" name="Nat. Plants">
        <title>Whole-genome landscape of Medicago truncatula symbiotic genes.</title>
        <authorList>
            <person name="Pecrix Y."/>
            <person name="Staton S.E."/>
            <person name="Sallet E."/>
            <person name="Lelandais-Briere C."/>
            <person name="Moreau S."/>
            <person name="Carrere S."/>
            <person name="Blein T."/>
            <person name="Jardinaud M.F."/>
            <person name="Latrasse D."/>
            <person name="Zouine M."/>
            <person name="Zahm M."/>
            <person name="Kreplak J."/>
            <person name="Mayjonade B."/>
            <person name="Satge C."/>
            <person name="Perez M."/>
            <person name="Cauet S."/>
            <person name="Marande W."/>
            <person name="Chantry-Darmon C."/>
            <person name="Lopez-Roques C."/>
            <person name="Bouchez O."/>
            <person name="Berard A."/>
            <person name="Debelle F."/>
            <person name="Munos S."/>
            <person name="Bendahmane A."/>
            <person name="Berges H."/>
            <person name="Niebel A."/>
            <person name="Buitink J."/>
            <person name="Frugier F."/>
            <person name="Benhamed M."/>
            <person name="Crespi M."/>
            <person name="Gouzy J."/>
            <person name="Gamas P."/>
        </authorList>
    </citation>
    <scope>NUCLEOTIDE SEQUENCE [LARGE SCALE GENOMIC DNA]</scope>
    <source>
        <strain evidence="4">cv. Jemalong A17</strain>
    </source>
</reference>
<dbReference type="Proteomes" id="UP000265566">
    <property type="component" value="Chromosome 7"/>
</dbReference>
<feature type="transmembrane region" description="Helical" evidence="1">
    <location>
        <begin position="7"/>
        <end position="29"/>
    </location>
</feature>
<keyword evidence="1" id="KW-0812">Transmembrane</keyword>
<dbReference type="Gramene" id="rna37989">
    <property type="protein sequence ID" value="RHN43951.1"/>
    <property type="gene ID" value="gene37989"/>
</dbReference>
<evidence type="ECO:0000313" key="4">
    <source>
        <dbReference type="Proteomes" id="UP000265566"/>
    </source>
</evidence>
<gene>
    <name evidence="3" type="ORF">MtrunA17_Chr7g0214051</name>
</gene>
<dbReference type="EMBL" id="PSQE01000007">
    <property type="protein sequence ID" value="RHN43951.1"/>
    <property type="molecule type" value="Genomic_DNA"/>
</dbReference>
<evidence type="ECO:0000256" key="1">
    <source>
        <dbReference type="SAM" id="Phobius"/>
    </source>
</evidence>
<accession>A0A396GUR9</accession>
<feature type="domain" description="Late nodulin" evidence="2">
    <location>
        <begin position="1"/>
        <end position="54"/>
    </location>
</feature>
<dbReference type="AlphaFoldDB" id="A0A396GUR9"/>
<comment type="caution">
    <text evidence="3">The sequence shown here is derived from an EMBL/GenBank/DDBJ whole genome shotgun (WGS) entry which is preliminary data.</text>
</comment>
<dbReference type="InterPro" id="IPR009810">
    <property type="entry name" value="Nodulin_late_dom"/>
</dbReference>
<dbReference type="GO" id="GO:0046872">
    <property type="term" value="F:metal ion binding"/>
    <property type="evidence" value="ECO:0007669"/>
    <property type="project" value="InterPro"/>
</dbReference>
<protein>
    <submittedName>
        <fullName evidence="3">Putative Late nodulin</fullName>
    </submittedName>
</protein>
<name>A0A396GUR9_MEDTR</name>
<proteinExistence type="predicted"/>
<dbReference type="Pfam" id="PF07127">
    <property type="entry name" value="Nodulin_late"/>
    <property type="match status" value="1"/>
</dbReference>
<keyword evidence="1" id="KW-0472">Membrane</keyword>